<dbReference type="PROSITE" id="PS50865">
    <property type="entry name" value="ZF_MYND_2"/>
    <property type="match status" value="1"/>
</dbReference>
<evidence type="ECO:0000256" key="10">
    <source>
        <dbReference type="ARBA" id="ARBA00022833"/>
    </source>
</evidence>
<dbReference type="SMART" id="SM00028">
    <property type="entry name" value="TPR"/>
    <property type="match status" value="2"/>
</dbReference>
<dbReference type="InterPro" id="IPR018200">
    <property type="entry name" value="USP_CS"/>
</dbReference>
<dbReference type="Pfam" id="PF06337">
    <property type="entry name" value="DUSP"/>
    <property type="match status" value="1"/>
</dbReference>
<feature type="domain" description="MYND-type" evidence="15">
    <location>
        <begin position="503"/>
        <end position="540"/>
    </location>
</feature>
<evidence type="ECO:0000256" key="4">
    <source>
        <dbReference type="ARBA" id="ARBA00022670"/>
    </source>
</evidence>
<dbReference type="InterPro" id="IPR050185">
    <property type="entry name" value="Ub_carboxyl-term_hydrolase"/>
</dbReference>
<keyword evidence="18" id="KW-1185">Reference proteome</keyword>
<comment type="caution">
    <text evidence="17">The sequence shown here is derived from an EMBL/GenBank/DDBJ whole genome shotgun (WGS) entry which is preliminary data.</text>
</comment>
<dbReference type="CDD" id="cd02674">
    <property type="entry name" value="Peptidase_C19R"/>
    <property type="match status" value="1"/>
</dbReference>
<dbReference type="GO" id="GO:0008270">
    <property type="term" value="F:zinc ion binding"/>
    <property type="evidence" value="ECO:0007669"/>
    <property type="project" value="UniProtKB-KW"/>
</dbReference>
<evidence type="ECO:0000313" key="17">
    <source>
        <dbReference type="EMBL" id="KAG7352494.1"/>
    </source>
</evidence>
<dbReference type="PROSITE" id="PS50235">
    <property type="entry name" value="USP_3"/>
    <property type="match status" value="1"/>
</dbReference>
<evidence type="ECO:0000259" key="15">
    <source>
        <dbReference type="PROSITE" id="PS50865"/>
    </source>
</evidence>
<evidence type="ECO:0000313" key="18">
    <source>
        <dbReference type="Proteomes" id="UP000693970"/>
    </source>
</evidence>
<keyword evidence="4" id="KW-0645">Protease</keyword>
<dbReference type="GO" id="GO:0006508">
    <property type="term" value="P:proteolysis"/>
    <property type="evidence" value="ECO:0007669"/>
    <property type="project" value="UniProtKB-KW"/>
</dbReference>
<evidence type="ECO:0000256" key="7">
    <source>
        <dbReference type="ARBA" id="ARBA00022786"/>
    </source>
</evidence>
<dbReference type="SMART" id="SM00695">
    <property type="entry name" value="DUSP"/>
    <property type="match status" value="1"/>
</dbReference>
<feature type="region of interest" description="Disordered" evidence="13">
    <location>
        <begin position="209"/>
        <end position="256"/>
    </location>
</feature>
<evidence type="ECO:0000259" key="14">
    <source>
        <dbReference type="PROSITE" id="PS50235"/>
    </source>
</evidence>
<dbReference type="InterPro" id="IPR019734">
    <property type="entry name" value="TPR_rpt"/>
</dbReference>
<evidence type="ECO:0000256" key="13">
    <source>
        <dbReference type="SAM" id="MobiDB-lite"/>
    </source>
</evidence>
<dbReference type="PROSITE" id="PS00972">
    <property type="entry name" value="USP_1"/>
    <property type="match status" value="1"/>
</dbReference>
<dbReference type="InterPro" id="IPR002893">
    <property type="entry name" value="Znf_MYND"/>
</dbReference>
<dbReference type="InterPro" id="IPR028889">
    <property type="entry name" value="USP"/>
</dbReference>
<dbReference type="Pfam" id="PF01753">
    <property type="entry name" value="zf-MYND"/>
    <property type="match status" value="1"/>
</dbReference>
<keyword evidence="9" id="KW-0788">Thiol protease</keyword>
<dbReference type="PANTHER" id="PTHR21646:SF24">
    <property type="entry name" value="UBIQUITIN CARBOXYL-TERMINAL HYDROLASE"/>
    <property type="match status" value="1"/>
</dbReference>
<gene>
    <name evidence="17" type="ORF">IV203_008542</name>
</gene>
<dbReference type="PROSITE" id="PS51283">
    <property type="entry name" value="DUSP"/>
    <property type="match status" value="1"/>
</dbReference>
<keyword evidence="12" id="KW-0802">TPR repeat</keyword>
<evidence type="ECO:0000256" key="9">
    <source>
        <dbReference type="ARBA" id="ARBA00022807"/>
    </source>
</evidence>
<dbReference type="PROSITE" id="PS00973">
    <property type="entry name" value="USP_2"/>
    <property type="match status" value="1"/>
</dbReference>
<protein>
    <recommendedName>
        <fullName evidence="3">ubiquitinyl hydrolase 1</fullName>
        <ecNumber evidence="3">3.4.19.12</ecNumber>
    </recommendedName>
</protein>
<evidence type="ECO:0000256" key="5">
    <source>
        <dbReference type="ARBA" id="ARBA00022723"/>
    </source>
</evidence>
<organism evidence="17 18">
    <name type="scientific">Nitzschia inconspicua</name>
    <dbReference type="NCBI Taxonomy" id="303405"/>
    <lineage>
        <taxon>Eukaryota</taxon>
        <taxon>Sar</taxon>
        <taxon>Stramenopiles</taxon>
        <taxon>Ochrophyta</taxon>
        <taxon>Bacillariophyta</taxon>
        <taxon>Bacillariophyceae</taxon>
        <taxon>Bacillariophycidae</taxon>
        <taxon>Bacillariales</taxon>
        <taxon>Bacillariaceae</taxon>
        <taxon>Nitzschia</taxon>
    </lineage>
</organism>
<sequence>MVDINLAVNNHEQTSATDLWENGEVVEDPVVPENTTSLLSALEWKERGNKLIALKRFPEALDAYDCAIKALEQESISTDSSSLNIQVWSNRALVLLKLREFQQAEQAASKVLEMDPGNVKALMRRASSREGQHFGIDHNTSTNNRDKSLTEKILVPAIDDLQQALALLDMERVDQDESTPEHAKSSNKSLTAECRRILDRLEKEYRRLSRREERQQRLRNALSNDQLPEEEEVSQTDTSRPTKKHREKPKPENMNRINGFQLTTSAVPPPAQQKNDVVRLLLARQKMLRSIPKNGNTCSSPEGEAFFLLDWNWWVQWCRYVDFFYLKMMKGGVSNDKGATARYSSSNTPERVRCVLEFFPPGAVVADKPRYFSKNDKTDCDMSDDSDEEDFVDPPGRIDNSVLLLNPSERFYQQWYLSKRTLNNGDVSHPVSLQPNLVRGYHYELIPREVYNALRSWYGETTPSICRRTSKDHRIVLYPHSTESVDKSNLQEDTIVRKAVLYCNACRAPGAVKRCKHCMAVQYCDRVCQESHWPFHKIACKSIQAYREDVDELHGQFDAKSMLPRDSMGRVGLNQLGNTCFMNSALQSLSHATPLTRFFLSSRFKADLNDENPLGTGGKLAMAYETVMKDLWMNPAIRATSPVTLKRAIAQFAPRFAGCLQHDAQEFLTYLLDALHEDLNRIRRAPYVEMPDVTNGDNMAIASAEAWDAHQRRNDSLVFDSFYGQFQSTCVCPQCDRVSVAFDAFNHVSLEIPQPGQNIPILLHFFVHFDDGKRKTSQCGMLIHRQSTISEFRKRVSEMFGISMTNLVLTGVDDHKIITLFPDEKPVSFLTRYSDIVAYEVVPCDSESHVHSVITQYFLKTSSDCGDDDDRIDGSDQEIDEHTNDETYDQQVIGVPIMTSLPKEKTCSDLYNKIWRLVRRMVVPLNADNVPPEDMWVDSVDAVGKYRPNDVLTVRVVDAQGRPIAVCSPNGKDEPTSVLPRDSEVPLADFLGKDCTESFLFLSLEWKNPEKEKVQIVDPKRFLDFEEHPSWGESRKTYQRVAQNQNKVTLDQCFRSFSRPERLDEHNMWYCSKCKEHVRALKTIKLWRLPNILVVHLKRFEFRNGFRRDKLDTFVDFPLENLEMDKYTANCSKSSEAGRSFIDDGVPAQYDLFAVVNHYGRMGFGHYTAFAQQWDESGMSNEWSLFDDSSVHPASHGEIKSSAAYLLFYRRREFN</sequence>
<proteinExistence type="inferred from homology"/>
<evidence type="ECO:0000256" key="8">
    <source>
        <dbReference type="ARBA" id="ARBA00022801"/>
    </source>
</evidence>
<dbReference type="PROSITE" id="PS50005">
    <property type="entry name" value="TPR"/>
    <property type="match status" value="1"/>
</dbReference>
<evidence type="ECO:0000256" key="12">
    <source>
        <dbReference type="PROSITE-ProRule" id="PRU00339"/>
    </source>
</evidence>
<feature type="repeat" description="TPR" evidence="12">
    <location>
        <begin position="85"/>
        <end position="118"/>
    </location>
</feature>
<dbReference type="AlphaFoldDB" id="A0A9K3KZS4"/>
<name>A0A9K3KZS4_9STRA</name>
<keyword evidence="5" id="KW-0479">Metal-binding</keyword>
<dbReference type="GO" id="GO:0016579">
    <property type="term" value="P:protein deubiquitination"/>
    <property type="evidence" value="ECO:0007669"/>
    <property type="project" value="InterPro"/>
</dbReference>
<keyword evidence="7" id="KW-0833">Ubl conjugation pathway</keyword>
<dbReference type="OrthoDB" id="265776at2759"/>
<evidence type="ECO:0000256" key="1">
    <source>
        <dbReference type="ARBA" id="ARBA00000707"/>
    </source>
</evidence>
<keyword evidence="10" id="KW-0862">Zinc</keyword>
<accession>A0A9K3KZS4</accession>
<evidence type="ECO:0000256" key="3">
    <source>
        <dbReference type="ARBA" id="ARBA00012759"/>
    </source>
</evidence>
<comment type="similarity">
    <text evidence="2">Belongs to the peptidase C19 family.</text>
</comment>
<keyword evidence="8 17" id="KW-0378">Hydrolase</keyword>
<reference evidence="17" key="1">
    <citation type="journal article" date="2021" name="Sci. Rep.">
        <title>Diploid genomic architecture of Nitzschia inconspicua, an elite biomass production diatom.</title>
        <authorList>
            <person name="Oliver A."/>
            <person name="Podell S."/>
            <person name="Pinowska A."/>
            <person name="Traller J.C."/>
            <person name="Smith S.R."/>
            <person name="McClure R."/>
            <person name="Beliaev A."/>
            <person name="Bohutskyi P."/>
            <person name="Hill E.A."/>
            <person name="Rabines A."/>
            <person name="Zheng H."/>
            <person name="Allen L.Z."/>
            <person name="Kuo A."/>
            <person name="Grigoriev I.V."/>
            <person name="Allen A.E."/>
            <person name="Hazlebeck D."/>
            <person name="Allen E.E."/>
        </authorList>
    </citation>
    <scope>NUCLEOTIDE SEQUENCE</scope>
    <source>
        <strain evidence="17">Hildebrandi</strain>
    </source>
</reference>
<keyword evidence="6 11" id="KW-0863">Zinc-finger</keyword>
<dbReference type="Proteomes" id="UP000693970">
    <property type="component" value="Unassembled WGS sequence"/>
</dbReference>
<dbReference type="InterPro" id="IPR006615">
    <property type="entry name" value="Pept_C19_DUSP"/>
</dbReference>
<dbReference type="GO" id="GO:0004843">
    <property type="term" value="F:cysteine-type deubiquitinase activity"/>
    <property type="evidence" value="ECO:0007669"/>
    <property type="project" value="UniProtKB-EC"/>
</dbReference>
<dbReference type="PANTHER" id="PTHR21646">
    <property type="entry name" value="UBIQUITIN CARBOXYL-TERMINAL HYDROLASE"/>
    <property type="match status" value="1"/>
</dbReference>
<dbReference type="InterPro" id="IPR001394">
    <property type="entry name" value="Peptidase_C19_UCH"/>
</dbReference>
<evidence type="ECO:0000256" key="11">
    <source>
        <dbReference type="PROSITE-ProRule" id="PRU00134"/>
    </source>
</evidence>
<comment type="catalytic activity">
    <reaction evidence="1">
        <text>Thiol-dependent hydrolysis of ester, thioester, amide, peptide and isopeptide bonds formed by the C-terminal Gly of ubiquitin (a 76-residue protein attached to proteins as an intracellular targeting signal).</text>
        <dbReference type="EC" id="3.4.19.12"/>
    </reaction>
</comment>
<evidence type="ECO:0000256" key="2">
    <source>
        <dbReference type="ARBA" id="ARBA00009085"/>
    </source>
</evidence>
<feature type="domain" description="DUSP" evidence="16">
    <location>
        <begin position="279"/>
        <end position="470"/>
    </location>
</feature>
<dbReference type="PROSITE" id="PS01360">
    <property type="entry name" value="ZF_MYND_1"/>
    <property type="match status" value="1"/>
</dbReference>
<reference evidence="17" key="2">
    <citation type="submission" date="2021-04" db="EMBL/GenBank/DDBJ databases">
        <authorList>
            <person name="Podell S."/>
        </authorList>
    </citation>
    <scope>NUCLEOTIDE SEQUENCE</scope>
    <source>
        <strain evidence="17">Hildebrandi</strain>
    </source>
</reference>
<evidence type="ECO:0000256" key="6">
    <source>
        <dbReference type="ARBA" id="ARBA00022771"/>
    </source>
</evidence>
<evidence type="ECO:0000259" key="16">
    <source>
        <dbReference type="PROSITE" id="PS51283"/>
    </source>
</evidence>
<dbReference type="EC" id="3.4.19.12" evidence="3"/>
<dbReference type="Pfam" id="PF00443">
    <property type="entry name" value="UCH"/>
    <property type="match status" value="1"/>
</dbReference>
<dbReference type="EMBL" id="JAGRRH010000017">
    <property type="protein sequence ID" value="KAG7352494.1"/>
    <property type="molecule type" value="Genomic_DNA"/>
</dbReference>
<feature type="domain" description="USP" evidence="14">
    <location>
        <begin position="571"/>
        <end position="1212"/>
    </location>
</feature>